<evidence type="ECO:0000259" key="1">
    <source>
        <dbReference type="Pfam" id="PF13456"/>
    </source>
</evidence>
<dbReference type="GO" id="GO:0004523">
    <property type="term" value="F:RNA-DNA hybrid ribonuclease activity"/>
    <property type="evidence" value="ECO:0007669"/>
    <property type="project" value="InterPro"/>
</dbReference>
<dbReference type="InterPro" id="IPR044730">
    <property type="entry name" value="RNase_H-like_dom_plant"/>
</dbReference>
<dbReference type="Pfam" id="PF13456">
    <property type="entry name" value="RVT_3"/>
    <property type="match status" value="1"/>
</dbReference>
<dbReference type="CDD" id="cd06222">
    <property type="entry name" value="RNase_H_like"/>
    <property type="match status" value="1"/>
</dbReference>
<dbReference type="AlphaFoldDB" id="A0A7J8S8S2"/>
<keyword evidence="3" id="KW-1185">Reference proteome</keyword>
<dbReference type="GO" id="GO:0003676">
    <property type="term" value="F:nucleic acid binding"/>
    <property type="evidence" value="ECO:0007669"/>
    <property type="project" value="InterPro"/>
</dbReference>
<dbReference type="InterPro" id="IPR053151">
    <property type="entry name" value="RNase_H-like"/>
</dbReference>
<dbReference type="Proteomes" id="UP000593561">
    <property type="component" value="Unassembled WGS sequence"/>
</dbReference>
<protein>
    <recommendedName>
        <fullName evidence="1">RNase H type-1 domain-containing protein</fullName>
    </recommendedName>
</protein>
<gene>
    <name evidence="2" type="ORF">Godav_008049</name>
</gene>
<proteinExistence type="predicted"/>
<reference evidence="2 3" key="1">
    <citation type="journal article" date="2019" name="Genome Biol. Evol.">
        <title>Insights into the evolution of the New World diploid cottons (Gossypium, subgenus Houzingenia) based on genome sequencing.</title>
        <authorList>
            <person name="Grover C.E."/>
            <person name="Arick M.A. 2nd"/>
            <person name="Thrash A."/>
            <person name="Conover J.L."/>
            <person name="Sanders W.S."/>
            <person name="Peterson D.G."/>
            <person name="Frelichowski J.E."/>
            <person name="Scheffler J.A."/>
            <person name="Scheffler B.E."/>
            <person name="Wendel J.F."/>
        </authorList>
    </citation>
    <scope>NUCLEOTIDE SEQUENCE [LARGE SCALE GENOMIC DNA]</scope>
    <source>
        <strain evidence="2">27</strain>
        <tissue evidence="2">Leaf</tissue>
    </source>
</reference>
<comment type="caution">
    <text evidence="2">The sequence shown here is derived from an EMBL/GenBank/DDBJ whole genome shotgun (WGS) entry which is preliminary data.</text>
</comment>
<organism evidence="2 3">
    <name type="scientific">Gossypium davidsonii</name>
    <name type="common">Davidson's cotton</name>
    <name type="synonym">Gossypium klotzschianum subsp. davidsonii</name>
    <dbReference type="NCBI Taxonomy" id="34287"/>
    <lineage>
        <taxon>Eukaryota</taxon>
        <taxon>Viridiplantae</taxon>
        <taxon>Streptophyta</taxon>
        <taxon>Embryophyta</taxon>
        <taxon>Tracheophyta</taxon>
        <taxon>Spermatophyta</taxon>
        <taxon>Magnoliopsida</taxon>
        <taxon>eudicotyledons</taxon>
        <taxon>Gunneridae</taxon>
        <taxon>Pentapetalae</taxon>
        <taxon>rosids</taxon>
        <taxon>malvids</taxon>
        <taxon>Malvales</taxon>
        <taxon>Malvaceae</taxon>
        <taxon>Malvoideae</taxon>
        <taxon>Gossypium</taxon>
    </lineage>
</organism>
<sequence>MKLNINAAVSRNGMSMLIKGVIRESDVIWVCGFSMEVGKEMPFKIEARSVLEGHRLAWEKRLKQVELECDNALLASIFVGSNWKVRVRHVPIVHNEVTDHMAKCVNSGFMSLTVFHEPPLSIQELLLADCNSSSQ</sequence>
<dbReference type="EMBL" id="JABFAC010000009">
    <property type="protein sequence ID" value="MBA0622514.1"/>
    <property type="molecule type" value="Genomic_DNA"/>
</dbReference>
<evidence type="ECO:0000313" key="3">
    <source>
        <dbReference type="Proteomes" id="UP000593561"/>
    </source>
</evidence>
<dbReference type="PANTHER" id="PTHR47723">
    <property type="entry name" value="OS05G0353850 PROTEIN"/>
    <property type="match status" value="1"/>
</dbReference>
<feature type="non-terminal residue" evidence="2">
    <location>
        <position position="135"/>
    </location>
</feature>
<name>A0A7J8S8S2_GOSDV</name>
<feature type="domain" description="RNase H type-1" evidence="1">
    <location>
        <begin position="18"/>
        <end position="103"/>
    </location>
</feature>
<accession>A0A7J8S8S2</accession>
<dbReference type="PANTHER" id="PTHR47723:SF24">
    <property type="entry name" value="RNASE H TYPE-1 DOMAIN-CONTAINING PROTEIN"/>
    <property type="match status" value="1"/>
</dbReference>
<dbReference type="InterPro" id="IPR002156">
    <property type="entry name" value="RNaseH_domain"/>
</dbReference>
<evidence type="ECO:0000313" key="2">
    <source>
        <dbReference type="EMBL" id="MBA0622514.1"/>
    </source>
</evidence>